<feature type="compositionally biased region" description="Basic and acidic residues" evidence="3">
    <location>
        <begin position="573"/>
        <end position="582"/>
    </location>
</feature>
<organism evidence="5 6">
    <name type="scientific">Plectosphaerella plurivora</name>
    <dbReference type="NCBI Taxonomy" id="936078"/>
    <lineage>
        <taxon>Eukaryota</taxon>
        <taxon>Fungi</taxon>
        <taxon>Dikarya</taxon>
        <taxon>Ascomycota</taxon>
        <taxon>Pezizomycotina</taxon>
        <taxon>Sordariomycetes</taxon>
        <taxon>Hypocreomycetidae</taxon>
        <taxon>Glomerellales</taxon>
        <taxon>Plectosphaerellaceae</taxon>
        <taxon>Plectosphaerella</taxon>
    </lineage>
</organism>
<protein>
    <submittedName>
        <fullName evidence="5">PXA domain-containing protein</fullName>
    </submittedName>
</protein>
<dbReference type="GO" id="GO:0035091">
    <property type="term" value="F:phosphatidylinositol binding"/>
    <property type="evidence" value="ECO:0007669"/>
    <property type="project" value="TreeGrafter"/>
</dbReference>
<dbReference type="GO" id="GO:0005769">
    <property type="term" value="C:early endosome"/>
    <property type="evidence" value="ECO:0007669"/>
    <property type="project" value="TreeGrafter"/>
</dbReference>
<reference evidence="5" key="1">
    <citation type="journal article" date="2021" name="Nat. Commun.">
        <title>Genetic determinants of endophytism in the Arabidopsis root mycobiome.</title>
        <authorList>
            <person name="Mesny F."/>
            <person name="Miyauchi S."/>
            <person name="Thiergart T."/>
            <person name="Pickel B."/>
            <person name="Atanasova L."/>
            <person name="Karlsson M."/>
            <person name="Huettel B."/>
            <person name="Barry K.W."/>
            <person name="Haridas S."/>
            <person name="Chen C."/>
            <person name="Bauer D."/>
            <person name="Andreopoulos W."/>
            <person name="Pangilinan J."/>
            <person name="LaButti K."/>
            <person name="Riley R."/>
            <person name="Lipzen A."/>
            <person name="Clum A."/>
            <person name="Drula E."/>
            <person name="Henrissat B."/>
            <person name="Kohler A."/>
            <person name="Grigoriev I.V."/>
            <person name="Martin F.M."/>
            <person name="Hacquard S."/>
        </authorList>
    </citation>
    <scope>NUCLEOTIDE SEQUENCE</scope>
    <source>
        <strain evidence="5">MPI-SDFR-AT-0117</strain>
    </source>
</reference>
<comment type="caution">
    <text evidence="5">The sequence shown here is derived from an EMBL/GenBank/DDBJ whole genome shotgun (WGS) entry which is preliminary data.</text>
</comment>
<dbReference type="PANTHER" id="PTHR22999:SF23">
    <property type="entry name" value="SORTING NEXIN-16"/>
    <property type="match status" value="1"/>
</dbReference>
<evidence type="ECO:0000256" key="1">
    <source>
        <dbReference type="ARBA" id="ARBA00004496"/>
    </source>
</evidence>
<evidence type="ECO:0000259" key="4">
    <source>
        <dbReference type="PROSITE" id="PS51207"/>
    </source>
</evidence>
<feature type="compositionally biased region" description="Low complexity" evidence="3">
    <location>
        <begin position="540"/>
        <end position="552"/>
    </location>
</feature>
<dbReference type="Pfam" id="PF02194">
    <property type="entry name" value="PXA"/>
    <property type="match status" value="1"/>
</dbReference>
<dbReference type="Proteomes" id="UP000770015">
    <property type="component" value="Unassembled WGS sequence"/>
</dbReference>
<feature type="region of interest" description="Disordered" evidence="3">
    <location>
        <begin position="1"/>
        <end position="59"/>
    </location>
</feature>
<feature type="compositionally biased region" description="Low complexity" evidence="3">
    <location>
        <begin position="49"/>
        <end position="58"/>
    </location>
</feature>
<dbReference type="SMART" id="SM00313">
    <property type="entry name" value="PXA"/>
    <property type="match status" value="1"/>
</dbReference>
<dbReference type="GO" id="GO:0045022">
    <property type="term" value="P:early endosome to late endosome transport"/>
    <property type="evidence" value="ECO:0007669"/>
    <property type="project" value="TreeGrafter"/>
</dbReference>
<feature type="region of interest" description="Disordered" evidence="3">
    <location>
        <begin position="524"/>
        <end position="582"/>
    </location>
</feature>
<dbReference type="EMBL" id="JAGSXJ010000003">
    <property type="protein sequence ID" value="KAH6693661.1"/>
    <property type="molecule type" value="Genomic_DNA"/>
</dbReference>
<evidence type="ECO:0000256" key="3">
    <source>
        <dbReference type="SAM" id="MobiDB-lite"/>
    </source>
</evidence>
<proteinExistence type="predicted"/>
<dbReference type="AlphaFoldDB" id="A0A9P8VID6"/>
<keyword evidence="2" id="KW-0963">Cytoplasm</keyword>
<dbReference type="InterPro" id="IPR003114">
    <property type="entry name" value="Phox_assoc"/>
</dbReference>
<gene>
    <name evidence="5" type="ORF">F5X68DRAFT_228072</name>
</gene>
<feature type="domain" description="PXA" evidence="4">
    <location>
        <begin position="102"/>
        <end position="291"/>
    </location>
</feature>
<evidence type="ECO:0000313" key="6">
    <source>
        <dbReference type="Proteomes" id="UP000770015"/>
    </source>
</evidence>
<feature type="compositionally biased region" description="Low complexity" evidence="3">
    <location>
        <begin position="561"/>
        <end position="572"/>
    </location>
</feature>
<dbReference type="GO" id="GO:0005770">
    <property type="term" value="C:late endosome"/>
    <property type="evidence" value="ECO:0007669"/>
    <property type="project" value="TreeGrafter"/>
</dbReference>
<evidence type="ECO:0000313" key="5">
    <source>
        <dbReference type="EMBL" id="KAH6693661.1"/>
    </source>
</evidence>
<dbReference type="OrthoDB" id="5582218at2759"/>
<feature type="compositionally biased region" description="Low complexity" evidence="3">
    <location>
        <begin position="1"/>
        <end position="33"/>
    </location>
</feature>
<dbReference type="PROSITE" id="PS51207">
    <property type="entry name" value="PXA"/>
    <property type="match status" value="1"/>
</dbReference>
<keyword evidence="6" id="KW-1185">Reference proteome</keyword>
<dbReference type="PANTHER" id="PTHR22999">
    <property type="entry name" value="PX SERINE/THREONINE KINASE PXK"/>
    <property type="match status" value="1"/>
</dbReference>
<name>A0A9P8VID6_9PEZI</name>
<dbReference type="InterPro" id="IPR051837">
    <property type="entry name" value="SortingNexin/PXDomain-PKLike"/>
</dbReference>
<accession>A0A9P8VID6</accession>
<comment type="subcellular location">
    <subcellularLocation>
        <location evidence="1">Cytoplasm</location>
    </subcellularLocation>
</comment>
<sequence length="635" mass="68616">MTAAAPARAPTPRLKSSASPPKPPTATASATVTFTDQRPTRTPPPPAPATTRKPARPANADFLSDKATAAFIRRVLCAQHLAERGRDTPAPIDTLLPPLTSRNDVDLQLYALLSVILREFVQAWYSKITPDETFVAEIVQIIAHCTRALEQRIRKVDLESLLLDELPDLLDKHITTYRIAHAPSAHPPAVVDPREVYHSLNPLAALSPVPKPDDPESAALQHENEALYRQLLVNGLLAVLLPTEDLENDCLTSLVGQILSEMIIGNVVVGKISQPWMILECLIILARVLGRKDATKETLGEGVVEAIAQEASGHPTPAPTRQAWSLASIFWLAIHWVFLTFAAGKALVLTVMSSSSLPSRLSLADDGKRSFAPGVGATTKSALGVPTNAPSKAPLLTFKLWTCVSTLIEVDARMPWLGGFLSMLQLGVVRTPGRLAGLDGPLDRLFSHTIHSHLLEASHLPPLLRAIRGALFPNNAPGVSTLVAPSSDEALRALRRRCASALYSLVPRWLARLYLGGRGFGDRSPPPWRSGPHAPEESRSASGAGAATGEAAVGHQQRTNGPQGQPAAAATAPDDKEAQEEERILSEIEEGILDVFSDEYCNRHFLYGVLELVLVRLMPELAEKGVAELWEERLS</sequence>
<evidence type="ECO:0000256" key="2">
    <source>
        <dbReference type="ARBA" id="ARBA00022490"/>
    </source>
</evidence>